<sequence length="197" mass="22139">MGQDIILGSSSIWRKKVLQDMGYSFKTMSPDIDEKAIRDSDPKTLTLMISRAKAQALIDRIKSSNDEKDKQSILICSDQVIVHNNVIREKPETKEICREYLKSYEFHPAVAVVSIVVVNMSTGKIVEGTEIATQHFKKIPDTTIEKLIEQGDVLHCAGGFTVEHMSEVTDRLDGEIETIMGLPKTMTIKLINESQQM</sequence>
<dbReference type="Pfam" id="PF02545">
    <property type="entry name" value="Maf"/>
    <property type="match status" value="1"/>
</dbReference>
<name>A0A8J4PTR4_9MYCE</name>
<dbReference type="Proteomes" id="UP000695562">
    <property type="component" value="Unassembled WGS sequence"/>
</dbReference>
<evidence type="ECO:0000313" key="2">
    <source>
        <dbReference type="EMBL" id="KAF2074553.1"/>
    </source>
</evidence>
<evidence type="ECO:0000256" key="1">
    <source>
        <dbReference type="ARBA" id="ARBA00022801"/>
    </source>
</evidence>
<evidence type="ECO:0008006" key="4">
    <source>
        <dbReference type="Google" id="ProtNLM"/>
    </source>
</evidence>
<dbReference type="PIRSF" id="PIRSF006305">
    <property type="entry name" value="Maf"/>
    <property type="match status" value="1"/>
</dbReference>
<reference evidence="2" key="1">
    <citation type="submission" date="2020-01" db="EMBL/GenBank/DDBJ databases">
        <title>Development of genomics and gene disruption for Polysphondylium violaceum indicates a role for the polyketide synthase stlB in stalk morphogenesis.</title>
        <authorList>
            <person name="Narita B."/>
            <person name="Kawabe Y."/>
            <person name="Kin K."/>
            <person name="Saito T."/>
            <person name="Gibbs R."/>
            <person name="Kuspa A."/>
            <person name="Muzny D."/>
            <person name="Queller D."/>
            <person name="Richards S."/>
            <person name="Strassman J."/>
            <person name="Sucgang R."/>
            <person name="Worley K."/>
            <person name="Schaap P."/>
        </authorList>
    </citation>
    <scope>NUCLEOTIDE SEQUENCE</scope>
    <source>
        <strain evidence="2">QSvi11</strain>
    </source>
</reference>
<dbReference type="SUPFAM" id="SSF52972">
    <property type="entry name" value="ITPase-like"/>
    <property type="match status" value="1"/>
</dbReference>
<dbReference type="Gene3D" id="3.90.950.10">
    <property type="match status" value="1"/>
</dbReference>
<protein>
    <recommendedName>
        <fullName evidence="4">Maf family protein</fullName>
    </recommendedName>
</protein>
<dbReference type="OrthoDB" id="10267058at2759"/>
<keyword evidence="1" id="KW-0378">Hydrolase</keyword>
<evidence type="ECO:0000313" key="3">
    <source>
        <dbReference type="Proteomes" id="UP000695562"/>
    </source>
</evidence>
<dbReference type="PANTHER" id="PTHR43213">
    <property type="entry name" value="BIFUNCTIONAL DTTP/UTP PYROPHOSPHATASE/METHYLTRANSFERASE PROTEIN-RELATED"/>
    <property type="match status" value="1"/>
</dbReference>
<dbReference type="PANTHER" id="PTHR43213:SF4">
    <property type="entry name" value="7-METHYL-GTP PYROPHOSPHATASE"/>
    <property type="match status" value="1"/>
</dbReference>
<dbReference type="InterPro" id="IPR029001">
    <property type="entry name" value="ITPase-like_fam"/>
</dbReference>
<organism evidence="2 3">
    <name type="scientific">Polysphondylium violaceum</name>
    <dbReference type="NCBI Taxonomy" id="133409"/>
    <lineage>
        <taxon>Eukaryota</taxon>
        <taxon>Amoebozoa</taxon>
        <taxon>Evosea</taxon>
        <taxon>Eumycetozoa</taxon>
        <taxon>Dictyostelia</taxon>
        <taxon>Dictyosteliales</taxon>
        <taxon>Dictyosteliaceae</taxon>
        <taxon>Polysphondylium</taxon>
    </lineage>
</organism>
<dbReference type="GO" id="GO:0047429">
    <property type="term" value="F:nucleoside triphosphate diphosphatase activity"/>
    <property type="evidence" value="ECO:0007669"/>
    <property type="project" value="InterPro"/>
</dbReference>
<gene>
    <name evidence="2" type="ORF">CYY_004136</name>
</gene>
<dbReference type="InterPro" id="IPR003697">
    <property type="entry name" value="Maf-like"/>
</dbReference>
<dbReference type="EMBL" id="AJWJ01000141">
    <property type="protein sequence ID" value="KAF2074553.1"/>
    <property type="molecule type" value="Genomic_DNA"/>
</dbReference>
<dbReference type="AlphaFoldDB" id="A0A8J4PTR4"/>
<accession>A0A8J4PTR4</accession>
<dbReference type="HAMAP" id="MF_00528">
    <property type="entry name" value="Maf"/>
    <property type="match status" value="1"/>
</dbReference>
<keyword evidence="3" id="KW-1185">Reference proteome</keyword>
<proteinExistence type="inferred from homology"/>
<comment type="caution">
    <text evidence="2">The sequence shown here is derived from an EMBL/GenBank/DDBJ whole genome shotgun (WGS) entry which is preliminary data.</text>
</comment>
<dbReference type="FunFam" id="3.90.950.10:FF:000008">
    <property type="entry name" value="Maf-like protein, expressed"/>
    <property type="match status" value="1"/>
</dbReference>